<keyword evidence="5" id="KW-1185">Reference proteome</keyword>
<feature type="signal peptide" evidence="1">
    <location>
        <begin position="1"/>
        <end position="17"/>
    </location>
</feature>
<sequence length="199" mass="20077">MPSSLLLALAFSSLALAFPQNKVQEPLQCTDGGQLHCCEATFTGAALPVALAADLLCYDLTPAVVNCIITEAPSDPDTGCYGTPLCCQVNALSPALGLFCSKPPGNCVGKESDGRCLETLTDRFGNCTESDINRQRGDLGLGVVGDIGEEVAGGPVGGVVKGVTGPVLGGVGDATKPVGSVVDGVVGSLRDGGRRNKGN</sequence>
<dbReference type="Proteomes" id="UP000230605">
    <property type="component" value="Chromosome 5"/>
</dbReference>
<reference evidence="2 4" key="1">
    <citation type="submission" date="2015-10" db="EMBL/GenBank/DDBJ databases">
        <title>The cercosporin biosynthetic gene cluster was horizontally transferred to several fungal lineages and shown to be expanded in Cercospora beticola based on microsynteny with recipient genomes.</title>
        <authorList>
            <person name="De Jonge R."/>
            <person name="Ebert M.K."/>
            <person name="Suttle J.C."/>
            <person name="Jurick Ii W.M."/>
            <person name="Secor G.A."/>
            <person name="Thomma B.P."/>
            <person name="Van De Peer Y."/>
            <person name="Bolton M.D."/>
        </authorList>
    </citation>
    <scope>NUCLEOTIDE SEQUENCE [LARGE SCALE GENOMIC DNA]</scope>
    <source>
        <strain evidence="2 4">09-40</strain>
    </source>
</reference>
<dbReference type="Proteomes" id="UP001302367">
    <property type="component" value="Chromosome 5"/>
</dbReference>
<dbReference type="EMBL" id="CP134188">
    <property type="protein sequence ID" value="WPB02666.1"/>
    <property type="molecule type" value="Genomic_DNA"/>
</dbReference>
<evidence type="ECO:0000313" key="2">
    <source>
        <dbReference type="EMBL" id="PIA88764.1"/>
    </source>
</evidence>
<evidence type="ECO:0008006" key="6">
    <source>
        <dbReference type="Google" id="ProtNLM"/>
    </source>
</evidence>
<dbReference type="OrthoDB" id="3637047at2759"/>
<accession>A0A2G5H897</accession>
<evidence type="ECO:0000313" key="3">
    <source>
        <dbReference type="EMBL" id="WPB02666.1"/>
    </source>
</evidence>
<gene>
    <name evidence="2" type="ORF">CB0940_06754</name>
    <name evidence="3" type="ORF">RHO25_007302</name>
</gene>
<dbReference type="EMBL" id="LKMD01000108">
    <property type="protein sequence ID" value="PIA88764.1"/>
    <property type="molecule type" value="Genomic_DNA"/>
</dbReference>
<dbReference type="AlphaFoldDB" id="A0A2G5H897"/>
<proteinExistence type="predicted"/>
<organism evidence="2 4">
    <name type="scientific">Cercospora beticola</name>
    <name type="common">Sugarbeet leaf spot fungus</name>
    <dbReference type="NCBI Taxonomy" id="122368"/>
    <lineage>
        <taxon>Eukaryota</taxon>
        <taxon>Fungi</taxon>
        <taxon>Dikarya</taxon>
        <taxon>Ascomycota</taxon>
        <taxon>Pezizomycotina</taxon>
        <taxon>Dothideomycetes</taxon>
        <taxon>Dothideomycetidae</taxon>
        <taxon>Mycosphaerellales</taxon>
        <taxon>Mycosphaerellaceae</taxon>
        <taxon>Cercospora</taxon>
    </lineage>
</organism>
<evidence type="ECO:0000256" key="1">
    <source>
        <dbReference type="SAM" id="SignalP"/>
    </source>
</evidence>
<feature type="chain" id="PRO_5013861991" description="Hydrophobin" evidence="1">
    <location>
        <begin position="18"/>
        <end position="199"/>
    </location>
</feature>
<protein>
    <recommendedName>
        <fullName evidence="6">Hydrophobin</fullName>
    </recommendedName>
</protein>
<evidence type="ECO:0000313" key="5">
    <source>
        <dbReference type="Proteomes" id="UP001302367"/>
    </source>
</evidence>
<evidence type="ECO:0000313" key="4">
    <source>
        <dbReference type="Proteomes" id="UP000230605"/>
    </source>
</evidence>
<reference evidence="3 5" key="2">
    <citation type="submission" date="2023-09" db="EMBL/GenBank/DDBJ databases">
        <title>Complete-Gapless Cercospora beticola genome.</title>
        <authorList>
            <person name="Wyatt N.A."/>
            <person name="Spanner R.E."/>
            <person name="Bolton M.D."/>
        </authorList>
    </citation>
    <scope>NUCLEOTIDE SEQUENCE [LARGE SCALE GENOMIC DNA]</scope>
    <source>
        <strain evidence="3">Cb09-40</strain>
    </source>
</reference>
<keyword evidence="1" id="KW-0732">Signal</keyword>
<name>A0A2G5H897_CERBT</name>